<organism evidence="2 3">
    <name type="scientific">Halosimplex rubrum</name>
    <dbReference type="NCBI Taxonomy" id="869889"/>
    <lineage>
        <taxon>Archaea</taxon>
        <taxon>Methanobacteriati</taxon>
        <taxon>Methanobacteriota</taxon>
        <taxon>Stenosarchaea group</taxon>
        <taxon>Halobacteria</taxon>
        <taxon>Halobacteriales</taxon>
        <taxon>Haloarculaceae</taxon>
        <taxon>Halosimplex</taxon>
    </lineage>
</organism>
<dbReference type="Proteomes" id="UP000509667">
    <property type="component" value="Chromosome"/>
</dbReference>
<feature type="transmembrane region" description="Helical" evidence="1">
    <location>
        <begin position="62"/>
        <end position="82"/>
    </location>
</feature>
<dbReference type="GeneID" id="56079146"/>
<reference evidence="2 3" key="1">
    <citation type="submission" date="2020-07" db="EMBL/GenBank/DDBJ databases">
        <title>Halosimplex pelagicum sp. nov. and Halosimplex rubrum sp. nov., isolated from salted brown alga Laminaria, and emended description of the genus Halosimplex.</title>
        <authorList>
            <person name="Cui H."/>
        </authorList>
    </citation>
    <scope>NUCLEOTIDE SEQUENCE [LARGE SCALE GENOMIC DNA]</scope>
    <source>
        <strain evidence="2 3">R27</strain>
    </source>
</reference>
<keyword evidence="1" id="KW-1133">Transmembrane helix</keyword>
<name>A0A7D5SZ43_9EURY</name>
<keyword evidence="1" id="KW-0812">Transmembrane</keyword>
<accession>A0A7D5SZ43</accession>
<proteinExistence type="predicted"/>
<feature type="transmembrane region" description="Helical" evidence="1">
    <location>
        <begin position="37"/>
        <end position="55"/>
    </location>
</feature>
<sequence>MAVATAARYTGSALSVVFAISLLALAALHAVAGVQLAAIPAIGGLVLLGGALALAPESNRDLVVFLGALVVAIASIGGFIAAGRFF</sequence>
<protein>
    <submittedName>
        <fullName evidence="2">Uncharacterized protein</fullName>
    </submittedName>
</protein>
<dbReference type="EMBL" id="CP058910">
    <property type="protein sequence ID" value="QLH78471.1"/>
    <property type="molecule type" value="Genomic_DNA"/>
</dbReference>
<dbReference type="RefSeq" id="WP_179908353.1">
    <property type="nucleotide sequence ID" value="NZ_CP058910.1"/>
</dbReference>
<evidence type="ECO:0000313" key="2">
    <source>
        <dbReference type="EMBL" id="QLH78471.1"/>
    </source>
</evidence>
<dbReference type="KEGG" id="hrr:HZS55_14745"/>
<gene>
    <name evidence="2" type="ORF">HZS55_14745</name>
</gene>
<evidence type="ECO:0000256" key="1">
    <source>
        <dbReference type="SAM" id="Phobius"/>
    </source>
</evidence>
<feature type="transmembrane region" description="Helical" evidence="1">
    <location>
        <begin position="12"/>
        <end position="31"/>
    </location>
</feature>
<evidence type="ECO:0000313" key="3">
    <source>
        <dbReference type="Proteomes" id="UP000509667"/>
    </source>
</evidence>
<dbReference type="AlphaFoldDB" id="A0A7D5SZ43"/>
<keyword evidence="1" id="KW-0472">Membrane</keyword>
<keyword evidence="3" id="KW-1185">Reference proteome</keyword>